<dbReference type="Proteomes" id="UP000011518">
    <property type="component" value="Unassembled WGS sequence"/>
</dbReference>
<name>L9KF86_TUPCH</name>
<feature type="region of interest" description="Disordered" evidence="1">
    <location>
        <begin position="86"/>
        <end position="105"/>
    </location>
</feature>
<protein>
    <submittedName>
        <fullName evidence="2">Uncharacterized protein</fullName>
    </submittedName>
</protein>
<evidence type="ECO:0000313" key="2">
    <source>
        <dbReference type="EMBL" id="ELW61530.1"/>
    </source>
</evidence>
<dbReference type="EMBL" id="KB320874">
    <property type="protein sequence ID" value="ELW61530.1"/>
    <property type="molecule type" value="Genomic_DNA"/>
</dbReference>
<feature type="compositionally biased region" description="Basic and acidic residues" evidence="1">
    <location>
        <begin position="88"/>
        <end position="98"/>
    </location>
</feature>
<reference evidence="3" key="2">
    <citation type="journal article" date="2013" name="Nat. Commun.">
        <title>Genome of the Chinese tree shrew.</title>
        <authorList>
            <person name="Fan Y."/>
            <person name="Huang Z.Y."/>
            <person name="Cao C.C."/>
            <person name="Chen C.S."/>
            <person name="Chen Y.X."/>
            <person name="Fan D.D."/>
            <person name="He J."/>
            <person name="Hou H.L."/>
            <person name="Hu L."/>
            <person name="Hu X.T."/>
            <person name="Jiang X.T."/>
            <person name="Lai R."/>
            <person name="Lang Y.S."/>
            <person name="Liang B."/>
            <person name="Liao S.G."/>
            <person name="Mu D."/>
            <person name="Ma Y.Y."/>
            <person name="Niu Y.Y."/>
            <person name="Sun X.Q."/>
            <person name="Xia J.Q."/>
            <person name="Xiao J."/>
            <person name="Xiong Z.Q."/>
            <person name="Xu L."/>
            <person name="Yang L."/>
            <person name="Zhang Y."/>
            <person name="Zhao W."/>
            <person name="Zhao X.D."/>
            <person name="Zheng Y.T."/>
            <person name="Zhou J.M."/>
            <person name="Zhu Y.B."/>
            <person name="Zhang G.J."/>
            <person name="Wang J."/>
            <person name="Yao Y.G."/>
        </authorList>
    </citation>
    <scope>NUCLEOTIDE SEQUENCE [LARGE SCALE GENOMIC DNA]</scope>
</reference>
<reference evidence="3" key="1">
    <citation type="submission" date="2012-07" db="EMBL/GenBank/DDBJ databases">
        <title>Genome of the Chinese tree shrew, a rising model animal genetically related to primates.</title>
        <authorList>
            <person name="Zhang G."/>
            <person name="Fan Y."/>
            <person name="Yao Y."/>
            <person name="Huang Z."/>
        </authorList>
    </citation>
    <scope>NUCLEOTIDE SEQUENCE [LARGE SCALE GENOMIC DNA]</scope>
</reference>
<sequence>MDGATSSQRPRRWRILSARTLAGLLQGPGGEPGVGMGKGRLWVLDSVALGREDVNVVRQRLQWEVLWTAAIFQGVLLPTCPVGETQEGYERAQDRTAPPRESWNSHCAVGPQSLYCVDQ</sequence>
<evidence type="ECO:0000256" key="1">
    <source>
        <dbReference type="SAM" id="MobiDB-lite"/>
    </source>
</evidence>
<evidence type="ECO:0000313" key="3">
    <source>
        <dbReference type="Proteomes" id="UP000011518"/>
    </source>
</evidence>
<gene>
    <name evidence="2" type="ORF">TREES_T100004344</name>
</gene>
<accession>L9KF86</accession>
<keyword evidence="3" id="KW-1185">Reference proteome</keyword>
<organism evidence="2 3">
    <name type="scientific">Tupaia chinensis</name>
    <name type="common">Chinese tree shrew</name>
    <name type="synonym">Tupaia belangeri chinensis</name>
    <dbReference type="NCBI Taxonomy" id="246437"/>
    <lineage>
        <taxon>Eukaryota</taxon>
        <taxon>Metazoa</taxon>
        <taxon>Chordata</taxon>
        <taxon>Craniata</taxon>
        <taxon>Vertebrata</taxon>
        <taxon>Euteleostomi</taxon>
        <taxon>Mammalia</taxon>
        <taxon>Eutheria</taxon>
        <taxon>Euarchontoglires</taxon>
        <taxon>Scandentia</taxon>
        <taxon>Tupaiidae</taxon>
        <taxon>Tupaia</taxon>
    </lineage>
</organism>
<proteinExistence type="predicted"/>
<dbReference type="AlphaFoldDB" id="L9KF86"/>
<dbReference type="InParanoid" id="L9KF86"/>